<dbReference type="Proteomes" id="UP000093695">
    <property type="component" value="Chromosome"/>
</dbReference>
<proteinExistence type="predicted"/>
<reference evidence="1 2" key="1">
    <citation type="journal article" date="2015" name="Genome Announc.">
        <title>Draft Genome Sequence of Norvancomycin-Producing Strain Amycolatopsis orientalis CPCC200066.</title>
        <authorList>
            <person name="Lei X."/>
            <person name="Yuan F."/>
            <person name="Shi Y."/>
            <person name="Li X."/>
            <person name="Wang L."/>
            <person name="Hong B."/>
        </authorList>
    </citation>
    <scope>NUCLEOTIDE SEQUENCE [LARGE SCALE GENOMIC DNA]</scope>
    <source>
        <strain evidence="1 2">B-37</strain>
    </source>
</reference>
<evidence type="ECO:0000313" key="1">
    <source>
        <dbReference type="EMBL" id="ANN19212.1"/>
    </source>
</evidence>
<gene>
    <name evidence="1" type="ORF">SD37_28740</name>
</gene>
<dbReference type="STRING" id="31958.SD37_28740"/>
<dbReference type="EMBL" id="CP016174">
    <property type="protein sequence ID" value="ANN19212.1"/>
    <property type="molecule type" value="Genomic_DNA"/>
</dbReference>
<evidence type="ECO:0008006" key="3">
    <source>
        <dbReference type="Google" id="ProtNLM"/>
    </source>
</evidence>
<dbReference type="AlphaFoldDB" id="A0A193C403"/>
<name>A0A193C403_AMYOR</name>
<dbReference type="KEGG" id="aori:SD37_28740"/>
<accession>A0A193C403</accession>
<keyword evidence="2" id="KW-1185">Reference proteome</keyword>
<sequence>MSLPDLGVGTFVHSARHVLTGLRGTMPTLLGGATEDSIVVFGSDGGGALFALSASGRGVYRLRGGAFVADTYDADQTGVTTVAPDLHRFLGAVLAELEGQVIE</sequence>
<evidence type="ECO:0000313" key="2">
    <source>
        <dbReference type="Proteomes" id="UP000093695"/>
    </source>
</evidence>
<protein>
    <recommendedName>
        <fullName evidence="3">SMI1/KNR4 family protein</fullName>
    </recommendedName>
</protein>
<organism evidence="1 2">
    <name type="scientific">Amycolatopsis orientalis</name>
    <name type="common">Nocardia orientalis</name>
    <dbReference type="NCBI Taxonomy" id="31958"/>
    <lineage>
        <taxon>Bacteria</taxon>
        <taxon>Bacillati</taxon>
        <taxon>Actinomycetota</taxon>
        <taxon>Actinomycetes</taxon>
        <taxon>Pseudonocardiales</taxon>
        <taxon>Pseudonocardiaceae</taxon>
        <taxon>Amycolatopsis</taxon>
    </lineage>
</organism>